<sequence length="97" mass="10986">MIHEDGANGVYLFGFDKLEDSEGLGDDWFETVADADAAAAQKYNVTATDWQLISDPLEHCQQDWIAPVRVKGRPEGNAQWGQLEKRVNGQWVEFYPE</sequence>
<organism evidence="1 2">
    <name type="scientific">Hymenobacter lucidus</name>
    <dbReference type="NCBI Taxonomy" id="2880930"/>
    <lineage>
        <taxon>Bacteria</taxon>
        <taxon>Pseudomonadati</taxon>
        <taxon>Bacteroidota</taxon>
        <taxon>Cytophagia</taxon>
        <taxon>Cytophagales</taxon>
        <taxon>Hymenobacteraceae</taxon>
        <taxon>Hymenobacter</taxon>
    </lineage>
</organism>
<dbReference type="Proteomes" id="UP001165296">
    <property type="component" value="Unassembled WGS sequence"/>
</dbReference>
<dbReference type="EMBL" id="JAJADR010000001">
    <property type="protein sequence ID" value="MCB2406435.1"/>
    <property type="molecule type" value="Genomic_DNA"/>
</dbReference>
<comment type="caution">
    <text evidence="1">The sequence shown here is derived from an EMBL/GenBank/DDBJ whole genome shotgun (WGS) entry which is preliminary data.</text>
</comment>
<dbReference type="RefSeq" id="WP_226170294.1">
    <property type="nucleotide sequence ID" value="NZ_JAJADR010000001.1"/>
</dbReference>
<keyword evidence="2" id="KW-1185">Reference proteome</keyword>
<reference evidence="1" key="1">
    <citation type="submission" date="2021-10" db="EMBL/GenBank/DDBJ databases">
        <authorList>
            <person name="Dean J.D."/>
            <person name="Kim M.K."/>
            <person name="Newey C.N."/>
            <person name="Stoker T.S."/>
            <person name="Thompson D.W."/>
            <person name="Grose J.H."/>
        </authorList>
    </citation>
    <scope>NUCLEOTIDE SEQUENCE</scope>
    <source>
        <strain evidence="1">BT178</strain>
    </source>
</reference>
<evidence type="ECO:0000313" key="1">
    <source>
        <dbReference type="EMBL" id="MCB2406435.1"/>
    </source>
</evidence>
<proteinExistence type="predicted"/>
<evidence type="ECO:0000313" key="2">
    <source>
        <dbReference type="Proteomes" id="UP001165296"/>
    </source>
</evidence>
<accession>A0ABS8AJQ1</accession>
<name>A0ABS8AJQ1_9BACT</name>
<protein>
    <submittedName>
        <fullName evidence="1">Uncharacterized protein</fullName>
    </submittedName>
</protein>
<gene>
    <name evidence="1" type="ORF">LGH74_00465</name>
</gene>